<keyword evidence="2" id="KW-1185">Reference proteome</keyword>
<protein>
    <submittedName>
        <fullName evidence="1">Uncharacterized protein</fullName>
    </submittedName>
</protein>
<organism evidence="1 2">
    <name type="scientific">Microbacterium hydrocarbonoxydans</name>
    <dbReference type="NCBI Taxonomy" id="273678"/>
    <lineage>
        <taxon>Bacteria</taxon>
        <taxon>Bacillati</taxon>
        <taxon>Actinomycetota</taxon>
        <taxon>Actinomycetes</taxon>
        <taxon>Micrococcales</taxon>
        <taxon>Microbacteriaceae</taxon>
        <taxon>Microbacterium</taxon>
    </lineage>
</organism>
<evidence type="ECO:0000313" key="2">
    <source>
        <dbReference type="Proteomes" id="UP000183750"/>
    </source>
</evidence>
<evidence type="ECO:0000313" key="1">
    <source>
        <dbReference type="EMBL" id="SEB81117.1"/>
    </source>
</evidence>
<dbReference type="EMBL" id="FNSQ01000005">
    <property type="protein sequence ID" value="SEB81117.1"/>
    <property type="molecule type" value="Genomic_DNA"/>
</dbReference>
<reference evidence="2" key="1">
    <citation type="submission" date="2016-10" db="EMBL/GenBank/DDBJ databases">
        <authorList>
            <person name="Varghese N."/>
            <person name="Submissions S."/>
        </authorList>
    </citation>
    <scope>NUCLEOTIDE SEQUENCE [LARGE SCALE GENOMIC DNA]</scope>
    <source>
        <strain evidence="2">DSM 16089</strain>
    </source>
</reference>
<proteinExistence type="predicted"/>
<dbReference type="AlphaFoldDB" id="A0A1H4ME42"/>
<sequence>MADGDARLRAMLNDASRPDAVRDAALAAEQAYKPHQWTPEQEAELVERVHGTEREWIDRMIAEQNERQRRS</sequence>
<dbReference type="Proteomes" id="UP000183750">
    <property type="component" value="Unassembled WGS sequence"/>
</dbReference>
<name>A0A1H4ME42_9MICO</name>
<gene>
    <name evidence="1" type="ORF">SAMN04489807_2110</name>
</gene>
<accession>A0A1H4ME42</accession>